<evidence type="ECO:0000259" key="1">
    <source>
        <dbReference type="Pfam" id="PF00688"/>
    </source>
</evidence>
<evidence type="ECO:0000313" key="2">
    <source>
        <dbReference type="EMBL" id="VDN12466.1"/>
    </source>
</evidence>
<feature type="domain" description="TGF-beta propeptide" evidence="1">
    <location>
        <begin position="4"/>
        <end position="88"/>
    </location>
</feature>
<dbReference type="InterPro" id="IPR001111">
    <property type="entry name" value="TGF-b_propeptide"/>
</dbReference>
<dbReference type="Gene3D" id="2.60.120.970">
    <property type="match status" value="1"/>
</dbReference>
<evidence type="ECO:0000313" key="3">
    <source>
        <dbReference type="Proteomes" id="UP000281553"/>
    </source>
</evidence>
<dbReference type="OrthoDB" id="5987191at2759"/>
<dbReference type="AlphaFoldDB" id="A0A3P7P3A5"/>
<reference evidence="2 3" key="1">
    <citation type="submission" date="2018-11" db="EMBL/GenBank/DDBJ databases">
        <authorList>
            <consortium name="Pathogen Informatics"/>
        </authorList>
    </citation>
    <scope>NUCLEOTIDE SEQUENCE [LARGE SCALE GENOMIC DNA]</scope>
</reference>
<organism evidence="2 3">
    <name type="scientific">Dibothriocephalus latus</name>
    <name type="common">Fish tapeworm</name>
    <name type="synonym">Diphyllobothrium latum</name>
    <dbReference type="NCBI Taxonomy" id="60516"/>
    <lineage>
        <taxon>Eukaryota</taxon>
        <taxon>Metazoa</taxon>
        <taxon>Spiralia</taxon>
        <taxon>Lophotrochozoa</taxon>
        <taxon>Platyhelminthes</taxon>
        <taxon>Cestoda</taxon>
        <taxon>Eucestoda</taxon>
        <taxon>Diphyllobothriidea</taxon>
        <taxon>Diphyllobothriidae</taxon>
        <taxon>Dibothriocephalus</taxon>
    </lineage>
</organism>
<accession>A0A3P7P3A5</accession>
<protein>
    <recommendedName>
        <fullName evidence="1">TGF-beta propeptide domain-containing protein</fullName>
    </recommendedName>
</protein>
<sequence length="104" mass="12045">MTERSSKKEQVVMRLVDVRWFSANTYGWIVFNLKYALEYWLRNPDTENRGFVLIAYRPDGSVIQGPEGVDIAQRGVLPDRFQPSLVVYYKNAGTERVGLETKGW</sequence>
<proteinExistence type="predicted"/>
<dbReference type="Proteomes" id="UP000281553">
    <property type="component" value="Unassembled WGS sequence"/>
</dbReference>
<keyword evidence="3" id="KW-1185">Reference proteome</keyword>
<dbReference type="Pfam" id="PF00688">
    <property type="entry name" value="TGFb_propeptide"/>
    <property type="match status" value="1"/>
</dbReference>
<name>A0A3P7P3A5_DIBLA</name>
<dbReference type="EMBL" id="UYRU01053980">
    <property type="protein sequence ID" value="VDN12466.1"/>
    <property type="molecule type" value="Genomic_DNA"/>
</dbReference>
<gene>
    <name evidence="2" type="ORF">DILT_LOCUS8297</name>
</gene>